<reference evidence="7 8" key="1">
    <citation type="submission" date="2024-11" db="EMBL/GenBank/DDBJ databases">
        <title>Chromosome-level genome assembly of the freshwater bivalve Anodonta woodiana.</title>
        <authorList>
            <person name="Chen X."/>
        </authorList>
    </citation>
    <scope>NUCLEOTIDE SEQUENCE [LARGE SCALE GENOMIC DNA]</scope>
    <source>
        <strain evidence="7">MN2024</strain>
        <tissue evidence="7">Gills</tissue>
    </source>
</reference>
<evidence type="ECO:0000259" key="6">
    <source>
        <dbReference type="Pfam" id="PF01416"/>
    </source>
</evidence>
<dbReference type="InterPro" id="IPR020094">
    <property type="entry name" value="TruA/RsuA/RluB/E/F_N"/>
</dbReference>
<evidence type="ECO:0000256" key="5">
    <source>
        <dbReference type="SAM" id="MobiDB-lite"/>
    </source>
</evidence>
<protein>
    <recommendedName>
        <fullName evidence="6">Pseudouridine synthase I TruA alpha/beta domain-containing protein</fullName>
    </recommendedName>
</protein>
<dbReference type="Gene3D" id="3.30.70.580">
    <property type="entry name" value="Pseudouridine synthase I, catalytic domain, N-terminal subdomain"/>
    <property type="match status" value="1"/>
</dbReference>
<dbReference type="Gene3D" id="3.30.70.660">
    <property type="entry name" value="Pseudouridine synthase I, catalytic domain, C-terminal subdomain"/>
    <property type="match status" value="1"/>
</dbReference>
<keyword evidence="8" id="KW-1185">Reference proteome</keyword>
<evidence type="ECO:0000313" key="7">
    <source>
        <dbReference type="EMBL" id="KAL3862381.1"/>
    </source>
</evidence>
<feature type="region of interest" description="Disordered" evidence="5">
    <location>
        <begin position="520"/>
        <end position="541"/>
    </location>
</feature>
<dbReference type="CDD" id="cd02569">
    <property type="entry name" value="PseudoU_synth_ScPus3"/>
    <property type="match status" value="1"/>
</dbReference>
<dbReference type="EMBL" id="JBJQND010000011">
    <property type="protein sequence ID" value="KAL3862381.1"/>
    <property type="molecule type" value="Genomic_DNA"/>
</dbReference>
<comment type="caution">
    <text evidence="7">The sequence shown here is derived from an EMBL/GenBank/DDBJ whole genome shotgun (WGS) entry which is preliminary data.</text>
</comment>
<dbReference type="Pfam" id="PF01416">
    <property type="entry name" value="PseudoU_synth_1"/>
    <property type="match status" value="1"/>
</dbReference>
<dbReference type="AlphaFoldDB" id="A0ABD3VM56"/>
<dbReference type="FunFam" id="3.30.70.580:FF:000007">
    <property type="entry name" value="tRNA pseudouridine synthase"/>
    <property type="match status" value="1"/>
</dbReference>
<dbReference type="InterPro" id="IPR041707">
    <property type="entry name" value="Pus3-like"/>
</dbReference>
<feature type="domain" description="Pseudouridine synthase I TruA alpha/beta" evidence="6">
    <location>
        <begin position="751"/>
        <end position="862"/>
    </location>
</feature>
<keyword evidence="3" id="KW-0413">Isomerase</keyword>
<dbReference type="InterPro" id="IPR020103">
    <property type="entry name" value="PsdUridine_synth_cat_dom_sf"/>
</dbReference>
<name>A0ABD3VM56_SINWO</name>
<keyword evidence="4" id="KW-0175">Coiled coil</keyword>
<evidence type="ECO:0000256" key="1">
    <source>
        <dbReference type="ARBA" id="ARBA00009375"/>
    </source>
</evidence>
<dbReference type="HAMAP" id="MF_00171">
    <property type="entry name" value="TruA"/>
    <property type="match status" value="1"/>
</dbReference>
<feature type="compositionally biased region" description="Low complexity" evidence="5">
    <location>
        <begin position="360"/>
        <end position="375"/>
    </location>
</feature>
<dbReference type="InterPro" id="IPR020095">
    <property type="entry name" value="PsdUridine_synth_TruA_C"/>
</dbReference>
<evidence type="ECO:0000313" key="8">
    <source>
        <dbReference type="Proteomes" id="UP001634394"/>
    </source>
</evidence>
<dbReference type="NCBIfam" id="TIGR00071">
    <property type="entry name" value="hisT_truA"/>
    <property type="match status" value="1"/>
</dbReference>
<feature type="coiled-coil region" evidence="4">
    <location>
        <begin position="544"/>
        <end position="571"/>
    </location>
</feature>
<dbReference type="Proteomes" id="UP001634394">
    <property type="component" value="Unassembled WGS sequence"/>
</dbReference>
<dbReference type="PANTHER" id="PTHR11142">
    <property type="entry name" value="PSEUDOURIDYLATE SYNTHASE"/>
    <property type="match status" value="1"/>
</dbReference>
<keyword evidence="2" id="KW-0819">tRNA processing</keyword>
<dbReference type="GO" id="GO:0008033">
    <property type="term" value="P:tRNA processing"/>
    <property type="evidence" value="ECO:0007669"/>
    <property type="project" value="UniProtKB-KW"/>
</dbReference>
<evidence type="ECO:0000256" key="3">
    <source>
        <dbReference type="ARBA" id="ARBA00023235"/>
    </source>
</evidence>
<gene>
    <name evidence="7" type="ORF">ACJMK2_008352</name>
</gene>
<dbReference type="GO" id="GO:0016853">
    <property type="term" value="F:isomerase activity"/>
    <property type="evidence" value="ECO:0007669"/>
    <property type="project" value="UniProtKB-KW"/>
</dbReference>
<dbReference type="InterPro" id="IPR001406">
    <property type="entry name" value="PsdUridine_synth_TruA"/>
</dbReference>
<feature type="region of interest" description="Disordered" evidence="5">
    <location>
        <begin position="356"/>
        <end position="393"/>
    </location>
</feature>
<dbReference type="InterPro" id="IPR020097">
    <property type="entry name" value="PsdUridine_synth_TruA_a/b_dom"/>
</dbReference>
<organism evidence="7 8">
    <name type="scientific">Sinanodonta woodiana</name>
    <name type="common">Chinese pond mussel</name>
    <name type="synonym">Anodonta woodiana</name>
    <dbReference type="NCBI Taxonomy" id="1069815"/>
    <lineage>
        <taxon>Eukaryota</taxon>
        <taxon>Metazoa</taxon>
        <taxon>Spiralia</taxon>
        <taxon>Lophotrochozoa</taxon>
        <taxon>Mollusca</taxon>
        <taxon>Bivalvia</taxon>
        <taxon>Autobranchia</taxon>
        <taxon>Heteroconchia</taxon>
        <taxon>Palaeoheterodonta</taxon>
        <taxon>Unionida</taxon>
        <taxon>Unionoidea</taxon>
        <taxon>Unionidae</taxon>
        <taxon>Unioninae</taxon>
        <taxon>Sinanodonta</taxon>
    </lineage>
</organism>
<accession>A0ABD3VM56</accession>
<dbReference type="SUPFAM" id="SSF55120">
    <property type="entry name" value="Pseudouridine synthase"/>
    <property type="match status" value="1"/>
</dbReference>
<dbReference type="PANTHER" id="PTHR11142:SF5">
    <property type="entry name" value="TRNA PSEUDOURIDINE(38_39) SYNTHASE"/>
    <property type="match status" value="1"/>
</dbReference>
<proteinExistence type="inferred from homology"/>
<evidence type="ECO:0000256" key="4">
    <source>
        <dbReference type="SAM" id="Coils"/>
    </source>
</evidence>
<evidence type="ECO:0000256" key="2">
    <source>
        <dbReference type="ARBA" id="ARBA00022694"/>
    </source>
</evidence>
<comment type="similarity">
    <text evidence="1">Belongs to the tRNA pseudouridine synthase TruA family.</text>
</comment>
<sequence>MAAPETKHTSQMSRNKTPVELEAMCKDAVDDKPQLPPWKGVMVPCAELKSYLDSLPTFDRKNMLRKGREVHKIYVDMAKGETFLDDQFSYTEFGKMVLQNGSVRAGRAKNAKQIVVARETLYCSGTGACKRVCGGYGECIPGCDKSKMRGHRCSYRIKLTMRLGFVNYWFVEVLGDHDQIQSLDTSNSISLIETNSPPSQELPSDLQKDRDIAMDLSEHTLKLVPILPKIMNRLSSQLPDSTAVAHAAAGNMPNTVPDEIEEMPNEMTRYHYTLGLALPETLPNSSSDTQSTSSLMSYDIYKDTLSNSRIPLVIPTMPSEKNNSAMNQNFSPMLVRIKQEPVETQDQYPGEMIIPRPNLNSSSPISISPQSNSSQTSGKPMERAKIRKRAKTMHIPQKPLEPKNISNAVESIENVLNYSQQDYASLQSSSQNESHVGEDIIKCSQTVTSLSSPWTLSGSRVLQTPLLMNQLSQKILENDSSSLRAIRENGWQIKYDQVRTPPPTHLDWRERQKKQEIDVNGHAEDLSCKSKNHTNGDGDSLENGKDLIKRVQQLEAHVKQLQNIVIKKDQEGSSDGHAVKTGKKAKPQRLFDFSKYNTRHVALKIVYLGWDYQGYAVQEDTEKTIETALFDALLRTRLIESRETSNYHRCGRTDKGVSAFGQVISIDLRTNLLEGTGVKVREGGTVNDRPGEKTTEIRYVHILNRVLPPEIRILAWAPMEPNFSARFSCKKRTYKYFFPKGNLNIEQMNVAIQKIIGEHDYRNLCKMDVNNGVVNYTRKIMSADIIFLDERKTGYQMCELTVVGQAFLWHQIRCIVSVLFLIGQGKEKPEIIDELLDVGKHPRKPQYTMASEIPLVLFDADFGDDMEWIYEAEWHEDNIRHLQEQWAQHIVKATMIKRMLEELDYTKVETESDIAPWADLSAPIENQSEWLVPGNKPRVYKPLMQRPTCDSLEDRLESLAKRRKMSSAEAEIDTGVE</sequence>